<name>A0A7D4Q954_9MICO</name>
<organism evidence="1 2">
    <name type="scientific">Microbacterium hominis</name>
    <dbReference type="NCBI Taxonomy" id="162426"/>
    <lineage>
        <taxon>Bacteria</taxon>
        <taxon>Bacillati</taxon>
        <taxon>Actinomycetota</taxon>
        <taxon>Actinomycetes</taxon>
        <taxon>Micrococcales</taxon>
        <taxon>Microbacteriaceae</taxon>
        <taxon>Microbacterium</taxon>
    </lineage>
</organism>
<dbReference type="Proteomes" id="UP000502498">
    <property type="component" value="Chromosome"/>
</dbReference>
<accession>A0A7D4Q954</accession>
<evidence type="ECO:0000313" key="1">
    <source>
        <dbReference type="EMBL" id="QKJ20319.1"/>
    </source>
</evidence>
<dbReference type="AlphaFoldDB" id="A0A7D4Q954"/>
<evidence type="ECO:0000313" key="2">
    <source>
        <dbReference type="Proteomes" id="UP000502498"/>
    </source>
</evidence>
<dbReference type="EMBL" id="CP054038">
    <property type="protein sequence ID" value="QKJ20319.1"/>
    <property type="molecule type" value="Genomic_DNA"/>
</dbReference>
<sequence length="339" mass="36775">MDLHRLAASVLTSAAWGMRGVTPAALNVGVAKGEFIRLHRGAFIDRATWKAQFTEGRHAARAIAVARAMRDGDLVLSHTSAAVVHGLPLYRYEAKRVHLTGPRASGSTRASDDVARHRASVEGDRMVIAGLEVTSLARTVADVIGHLPLEAAVALADAALRKVAWLGGDHPYDAEADACFRADVAACSALTRGARGSVQARWVLAFADGRAQLPGESVSRLYLHQLGFAAPRVQVRIPHDTGYYEVDFGLDDVETWGEFDGEGKYTDEGMLRGSTPAAVVFEEKHREDDIRGRTGWRMVRWGSPHIGTRERFRRKLSAFGIHPRAAAVTAPPTFAGRTL</sequence>
<evidence type="ECO:0008006" key="3">
    <source>
        <dbReference type="Google" id="ProtNLM"/>
    </source>
</evidence>
<reference evidence="1 2" key="1">
    <citation type="submission" date="2020-05" db="EMBL/GenBank/DDBJ databases">
        <title>Strain PA2F3 complete genome.</title>
        <authorList>
            <person name="Kim Y.-S."/>
            <person name="Kim S.-J."/>
            <person name="Jung H.-k."/>
            <person name="Kim S.-E."/>
            <person name="Kim K.-H."/>
        </authorList>
    </citation>
    <scope>NUCLEOTIDE SEQUENCE [LARGE SCALE GENOMIC DNA]</scope>
    <source>
        <strain evidence="1 2">PA2F3</strain>
    </source>
</reference>
<dbReference type="RefSeq" id="WP_172990751.1">
    <property type="nucleotide sequence ID" value="NZ_CP054038.1"/>
</dbReference>
<protein>
    <recommendedName>
        <fullName evidence="3">Transcriptional regulator, AbiEi antitoxin, Type IV TA system</fullName>
    </recommendedName>
</protein>
<gene>
    <name evidence="1" type="ORF">HQM25_13755</name>
</gene>
<proteinExistence type="predicted"/>